<gene>
    <name evidence="1" type="ORF">GCM10011352_40850</name>
</gene>
<dbReference type="Proteomes" id="UP000629025">
    <property type="component" value="Unassembled WGS sequence"/>
</dbReference>
<name>A0ABQ1KU67_9GAMM</name>
<protein>
    <recommendedName>
        <fullName evidence="3">Transposase</fullName>
    </recommendedName>
</protein>
<reference evidence="2" key="1">
    <citation type="journal article" date="2019" name="Int. J. Syst. Evol. Microbiol.">
        <title>The Global Catalogue of Microorganisms (GCM) 10K type strain sequencing project: providing services to taxonomists for standard genome sequencing and annotation.</title>
        <authorList>
            <consortium name="The Broad Institute Genomics Platform"/>
            <consortium name="The Broad Institute Genome Sequencing Center for Infectious Disease"/>
            <person name="Wu L."/>
            <person name="Ma J."/>
        </authorList>
    </citation>
    <scope>NUCLEOTIDE SEQUENCE [LARGE SCALE GENOMIC DNA]</scope>
    <source>
        <strain evidence="2">CGMCC 1.15341</strain>
    </source>
</reference>
<keyword evidence="2" id="KW-1185">Reference proteome</keyword>
<proteinExistence type="predicted"/>
<dbReference type="EMBL" id="BMIJ01000010">
    <property type="protein sequence ID" value="GGC10221.1"/>
    <property type="molecule type" value="Genomic_DNA"/>
</dbReference>
<sequence length="59" mass="6820">MPPIELREIGWAHSPTYFCATLVVDSINGKAKMRSMPLHDIMYVEHGRRLRDRSAVQTH</sequence>
<accession>A0ABQ1KU67</accession>
<evidence type="ECO:0008006" key="3">
    <source>
        <dbReference type="Google" id="ProtNLM"/>
    </source>
</evidence>
<organism evidence="1 2">
    <name type="scientific">Marinobacterium zhoushanense</name>
    <dbReference type="NCBI Taxonomy" id="1679163"/>
    <lineage>
        <taxon>Bacteria</taxon>
        <taxon>Pseudomonadati</taxon>
        <taxon>Pseudomonadota</taxon>
        <taxon>Gammaproteobacteria</taxon>
        <taxon>Oceanospirillales</taxon>
        <taxon>Oceanospirillaceae</taxon>
        <taxon>Marinobacterium</taxon>
    </lineage>
</organism>
<comment type="caution">
    <text evidence="1">The sequence shown here is derived from an EMBL/GenBank/DDBJ whole genome shotgun (WGS) entry which is preliminary data.</text>
</comment>
<evidence type="ECO:0000313" key="2">
    <source>
        <dbReference type="Proteomes" id="UP000629025"/>
    </source>
</evidence>
<evidence type="ECO:0000313" key="1">
    <source>
        <dbReference type="EMBL" id="GGC10221.1"/>
    </source>
</evidence>